<evidence type="ECO:0000313" key="1">
    <source>
        <dbReference type="EMBL" id="CAH9419667.1"/>
    </source>
</evidence>
<keyword evidence="2" id="KW-1185">Reference proteome</keyword>
<comment type="caution">
    <text evidence="1">The sequence shown here is derived from an EMBL/GenBank/DDBJ whole genome shotgun (WGS) entry which is preliminary data.</text>
</comment>
<dbReference type="EMBL" id="CAKXYP010000026">
    <property type="protein sequence ID" value="CAH9419667.1"/>
    <property type="molecule type" value="Genomic_DNA"/>
</dbReference>
<protein>
    <submittedName>
        <fullName evidence="1">Uncharacterized protein</fullName>
    </submittedName>
</protein>
<gene>
    <name evidence="1" type="ORF">SGL43_06722</name>
</gene>
<proteinExistence type="predicted"/>
<sequence length="39" mass="4038">MLHGHSSFTGCTRGWGMRRTPARSLGSICGGMSSGAVVK</sequence>
<name>A0ABM9H7P3_STRGL</name>
<accession>A0ABM9H7P3</accession>
<dbReference type="Proteomes" id="UP001154015">
    <property type="component" value="Unassembled WGS sequence"/>
</dbReference>
<evidence type="ECO:0000313" key="2">
    <source>
        <dbReference type="Proteomes" id="UP001154015"/>
    </source>
</evidence>
<reference evidence="1" key="1">
    <citation type="submission" date="2022-03" db="EMBL/GenBank/DDBJ databases">
        <authorList>
            <person name="Leyn A S."/>
        </authorList>
    </citation>
    <scope>NUCLEOTIDE SEQUENCE</scope>
    <source>
        <strain evidence="1">Streptomyces globisporus 4-3</strain>
    </source>
</reference>
<organism evidence="1 2">
    <name type="scientific">Streptomyces globisporus</name>
    <dbReference type="NCBI Taxonomy" id="1908"/>
    <lineage>
        <taxon>Bacteria</taxon>
        <taxon>Bacillati</taxon>
        <taxon>Actinomycetota</taxon>
        <taxon>Actinomycetes</taxon>
        <taxon>Kitasatosporales</taxon>
        <taxon>Streptomycetaceae</taxon>
        <taxon>Streptomyces</taxon>
    </lineage>
</organism>